<dbReference type="InterPro" id="IPR011127">
    <property type="entry name" value="Dala_Dala_lig_N"/>
</dbReference>
<feature type="domain" description="D-alanine--D-alanine ligase N-terminal" evidence="1">
    <location>
        <begin position="5"/>
        <end position="50"/>
    </location>
</feature>
<reference evidence="2" key="1">
    <citation type="submission" date="2024-07" db="EMBL/GenBank/DDBJ databases">
        <authorList>
            <person name="Li X.-J."/>
            <person name="Wang X."/>
        </authorList>
    </citation>
    <scope>NUCLEOTIDE SEQUENCE</scope>
    <source>
        <strain evidence="2">HSP-334</strain>
    </source>
</reference>
<dbReference type="RefSeq" id="WP_369711196.1">
    <property type="nucleotide sequence ID" value="NZ_CP165644.1"/>
</dbReference>
<sequence>MSKIRVGVIRGGVSTEREISLKTGSEIVANLNRDKYEVFDIVIDKENEVFEKVKDLNLDFAYIALHGVFGEDGRIHFTKSWSSIQLA</sequence>
<evidence type="ECO:0000313" key="2">
    <source>
        <dbReference type="EMBL" id="XDU66960.1"/>
    </source>
</evidence>
<dbReference type="SUPFAM" id="SSF52440">
    <property type="entry name" value="PreATP-grasp domain"/>
    <property type="match status" value="1"/>
</dbReference>
<organism evidence="2">
    <name type="scientific">Leptotrichia rugosa</name>
    <dbReference type="NCBI Taxonomy" id="3239302"/>
    <lineage>
        <taxon>Bacteria</taxon>
        <taxon>Fusobacteriati</taxon>
        <taxon>Fusobacteriota</taxon>
        <taxon>Fusobacteriia</taxon>
        <taxon>Fusobacteriales</taxon>
        <taxon>Leptotrichiaceae</taxon>
        <taxon>Leptotrichia</taxon>
    </lineage>
</organism>
<dbReference type="Pfam" id="PF01820">
    <property type="entry name" value="Dala_Dala_lig_N"/>
    <property type="match status" value="1"/>
</dbReference>
<dbReference type="AlphaFoldDB" id="A0AB39VI55"/>
<dbReference type="Gene3D" id="3.40.50.20">
    <property type="match status" value="1"/>
</dbReference>
<accession>A0AB39VI55</accession>
<proteinExistence type="predicted"/>
<dbReference type="KEGG" id="lrug:AB8B22_00705"/>
<evidence type="ECO:0000259" key="1">
    <source>
        <dbReference type="Pfam" id="PF01820"/>
    </source>
</evidence>
<dbReference type="EMBL" id="CP165644">
    <property type="protein sequence ID" value="XDU66960.1"/>
    <property type="molecule type" value="Genomic_DNA"/>
</dbReference>
<name>A0AB39VI55_9FUSO</name>
<gene>
    <name evidence="2" type="ORF">AB8B22_00705</name>
</gene>
<dbReference type="InterPro" id="IPR016185">
    <property type="entry name" value="PreATP-grasp_dom_sf"/>
</dbReference>
<protein>
    <recommendedName>
        <fullName evidence="1">D-alanine--D-alanine ligase N-terminal domain-containing protein</fullName>
    </recommendedName>
</protein>